<name>A0ABP7PJU9_9BACT</name>
<protein>
    <submittedName>
        <fullName evidence="1">Uncharacterized protein</fullName>
    </submittedName>
</protein>
<evidence type="ECO:0000313" key="1">
    <source>
        <dbReference type="EMBL" id="GAA3966647.1"/>
    </source>
</evidence>
<evidence type="ECO:0000313" key="2">
    <source>
        <dbReference type="Proteomes" id="UP001501556"/>
    </source>
</evidence>
<gene>
    <name evidence="1" type="ORF">GCM10022407_11150</name>
</gene>
<organism evidence="1 2">
    <name type="scientific">Hymenobacter antarcticus</name>
    <dbReference type="NCBI Taxonomy" id="486270"/>
    <lineage>
        <taxon>Bacteria</taxon>
        <taxon>Pseudomonadati</taxon>
        <taxon>Bacteroidota</taxon>
        <taxon>Cytophagia</taxon>
        <taxon>Cytophagales</taxon>
        <taxon>Hymenobacteraceae</taxon>
        <taxon>Hymenobacter</taxon>
    </lineage>
</organism>
<keyword evidence="2" id="KW-1185">Reference proteome</keyword>
<dbReference type="EMBL" id="BAABDI010000005">
    <property type="protein sequence ID" value="GAA3966647.1"/>
    <property type="molecule type" value="Genomic_DNA"/>
</dbReference>
<accession>A0ABP7PJU9</accession>
<proteinExistence type="predicted"/>
<reference evidence="2" key="1">
    <citation type="journal article" date="2019" name="Int. J. Syst. Evol. Microbiol.">
        <title>The Global Catalogue of Microorganisms (GCM) 10K type strain sequencing project: providing services to taxonomists for standard genome sequencing and annotation.</title>
        <authorList>
            <consortium name="The Broad Institute Genomics Platform"/>
            <consortium name="The Broad Institute Genome Sequencing Center for Infectious Disease"/>
            <person name="Wu L."/>
            <person name="Ma J."/>
        </authorList>
    </citation>
    <scope>NUCLEOTIDE SEQUENCE [LARGE SCALE GENOMIC DNA]</scope>
    <source>
        <strain evidence="2">JCM 17217</strain>
    </source>
</reference>
<comment type="caution">
    <text evidence="1">The sequence shown here is derived from an EMBL/GenBank/DDBJ whole genome shotgun (WGS) entry which is preliminary data.</text>
</comment>
<sequence>MQGLQHGRGGIIVGKNGHGLAALGQAGGGQAQGRELQVKLVAALRGLQQKGVFVLMGAKNCNLHTMN</sequence>
<dbReference type="Proteomes" id="UP001501556">
    <property type="component" value="Unassembled WGS sequence"/>
</dbReference>